<feature type="compositionally biased region" description="Basic residues" evidence="1">
    <location>
        <begin position="396"/>
        <end position="413"/>
    </location>
</feature>
<dbReference type="InterPro" id="IPR016095">
    <property type="entry name" value="Ribosomal_uL1_3-a/b-sand"/>
</dbReference>
<dbReference type="EMBL" id="VSRR010000386">
    <property type="protein sequence ID" value="MPC14882.1"/>
    <property type="molecule type" value="Genomic_DNA"/>
</dbReference>
<organism evidence="2 3">
    <name type="scientific">Portunus trituberculatus</name>
    <name type="common">Swimming crab</name>
    <name type="synonym">Neptunus trituberculatus</name>
    <dbReference type="NCBI Taxonomy" id="210409"/>
    <lineage>
        <taxon>Eukaryota</taxon>
        <taxon>Metazoa</taxon>
        <taxon>Ecdysozoa</taxon>
        <taxon>Arthropoda</taxon>
        <taxon>Crustacea</taxon>
        <taxon>Multicrustacea</taxon>
        <taxon>Malacostraca</taxon>
        <taxon>Eumalacostraca</taxon>
        <taxon>Eucarida</taxon>
        <taxon>Decapoda</taxon>
        <taxon>Pleocyemata</taxon>
        <taxon>Brachyura</taxon>
        <taxon>Eubrachyura</taxon>
        <taxon>Portunoidea</taxon>
        <taxon>Portunidae</taxon>
        <taxon>Portuninae</taxon>
        <taxon>Portunus</taxon>
    </lineage>
</organism>
<accession>A0A5B7CYR6</accession>
<comment type="caution">
    <text evidence="2">The sequence shown here is derived from an EMBL/GenBank/DDBJ whole genome shotgun (WGS) entry which is preliminary data.</text>
</comment>
<feature type="region of interest" description="Disordered" evidence="1">
    <location>
        <begin position="333"/>
        <end position="476"/>
    </location>
</feature>
<dbReference type="SUPFAM" id="SSF56808">
    <property type="entry name" value="Ribosomal protein L1"/>
    <property type="match status" value="1"/>
</dbReference>
<sequence length="476" mass="53562">MKGSNKDKKLMKKFANNEKLAPKNKVTKMDPAQLVNLELVQAAISGLRKLPTVGKIERKSLHDITDEDEHFVYLQVTLCKVSKVTDDFHLTGPTTVSVYLPNSLVTDSTDVILITKDLQRGIKKDHQNSLNYFKELLHVKGASSLISEIIPLRQLKLEYREFEAKRLLANRTDMLLCDDTIMRFIPKFLTKYFYVKKRLPVQVNLKAIDLQKEIQRALSVSKLFFSMKGNSSLMKIGRMGQTDEEIQQNVLAAVAKLASHAPGEWANIQSLSLKLERTSSIPIYANMNSLNKVKSVAPKQLFPGKPVSGTLTTVPGKCITVFPDGSVTVTSLRKNKSRLAKENETNEIEKKVDKSKSKGGKKNKERKKSAKSKSKVELPETETEVSTTKKEAGEKKTKRKMTEKKSSKAKKQKKVDGSDADSDLESEEDDLEKQEMLYLKQLNQEKESAGGQEKDEDSEEDVWADSDSDSNMEDSE</sequence>
<keyword evidence="3" id="KW-1185">Reference proteome</keyword>
<dbReference type="AlphaFoldDB" id="A0A5B7CYR6"/>
<evidence type="ECO:0000256" key="1">
    <source>
        <dbReference type="SAM" id="MobiDB-lite"/>
    </source>
</evidence>
<feature type="compositionally biased region" description="Basic and acidic residues" evidence="1">
    <location>
        <begin position="339"/>
        <end position="356"/>
    </location>
</feature>
<dbReference type="InterPro" id="IPR028364">
    <property type="entry name" value="Ribosomal_uL1/biogenesis"/>
</dbReference>
<dbReference type="Pfam" id="PF00687">
    <property type="entry name" value="Ribosomal_L1"/>
    <property type="match status" value="1"/>
</dbReference>
<feature type="compositionally biased region" description="Acidic residues" evidence="1">
    <location>
        <begin position="454"/>
        <end position="476"/>
    </location>
</feature>
<name>A0A5B7CYR6_PORTR</name>
<reference evidence="2 3" key="1">
    <citation type="submission" date="2019-05" db="EMBL/GenBank/DDBJ databases">
        <title>Another draft genome of Portunus trituberculatus and its Hox gene families provides insights of decapod evolution.</title>
        <authorList>
            <person name="Jeong J.-H."/>
            <person name="Song I."/>
            <person name="Kim S."/>
            <person name="Choi T."/>
            <person name="Kim D."/>
            <person name="Ryu S."/>
            <person name="Kim W."/>
        </authorList>
    </citation>
    <scope>NUCLEOTIDE SEQUENCE [LARGE SCALE GENOMIC DNA]</scope>
    <source>
        <tissue evidence="2">Muscle</tissue>
    </source>
</reference>
<evidence type="ECO:0000313" key="3">
    <source>
        <dbReference type="Proteomes" id="UP000324222"/>
    </source>
</evidence>
<dbReference type="Proteomes" id="UP000324222">
    <property type="component" value="Unassembled WGS sequence"/>
</dbReference>
<protein>
    <submittedName>
        <fullName evidence="2">Ribosomal L1 domain-containing protein 1</fullName>
    </submittedName>
</protein>
<proteinExistence type="predicted"/>
<dbReference type="InterPro" id="IPR023674">
    <property type="entry name" value="Ribosomal_uL1-like"/>
</dbReference>
<evidence type="ECO:0000313" key="2">
    <source>
        <dbReference type="EMBL" id="MPC14882.1"/>
    </source>
</evidence>
<feature type="compositionally biased region" description="Basic residues" evidence="1">
    <location>
        <begin position="357"/>
        <end position="373"/>
    </location>
</feature>
<gene>
    <name evidence="2" type="primary">Rsl1d1</name>
    <name evidence="2" type="ORF">E2C01_007658</name>
</gene>
<feature type="compositionally biased region" description="Acidic residues" evidence="1">
    <location>
        <begin position="418"/>
        <end position="432"/>
    </location>
</feature>
<dbReference type="Gene3D" id="3.40.50.790">
    <property type="match status" value="1"/>
</dbReference>
<dbReference type="OrthoDB" id="10251727at2759"/>